<name>A0ACC2DAP8_DIPCM</name>
<sequence>MDARESIVDYLTRVKELIAVGESVSNSAAAIVFIVLNVLPLAYQNFVMMLSLQKTKPSFDYFISLQEEMRCLNLMNKEVSKNKHSLPRSKDKTTRKSKMDKGKQTQHYNQEEGLKRSPKRNSNCQYCSKFGHVAFECKNKQFNKKKQSDNHVGGEVKPNEKASEWVLDQDELLSTSTSFTENLREEDH</sequence>
<reference evidence="2" key="1">
    <citation type="journal article" date="2024" name="Proc. Natl. Acad. Sci. U.S.A.">
        <title>Extraordinary preservation of gene collinearity over three hundred million years revealed in homosporous lycophytes.</title>
        <authorList>
            <person name="Li C."/>
            <person name="Wickell D."/>
            <person name="Kuo L.Y."/>
            <person name="Chen X."/>
            <person name="Nie B."/>
            <person name="Liao X."/>
            <person name="Peng D."/>
            <person name="Ji J."/>
            <person name="Jenkins J."/>
            <person name="Williams M."/>
            <person name="Shu S."/>
            <person name="Plott C."/>
            <person name="Barry K."/>
            <person name="Rajasekar S."/>
            <person name="Grimwood J."/>
            <person name="Han X."/>
            <person name="Sun S."/>
            <person name="Hou Z."/>
            <person name="He W."/>
            <person name="Dai G."/>
            <person name="Sun C."/>
            <person name="Schmutz J."/>
            <person name="Leebens-Mack J.H."/>
            <person name="Li F.W."/>
            <person name="Wang L."/>
        </authorList>
    </citation>
    <scope>NUCLEOTIDE SEQUENCE [LARGE SCALE GENOMIC DNA]</scope>
    <source>
        <strain evidence="2">cv. PW_Plant_1</strain>
    </source>
</reference>
<evidence type="ECO:0000313" key="2">
    <source>
        <dbReference type="Proteomes" id="UP001162992"/>
    </source>
</evidence>
<gene>
    <name evidence="1" type="ORF">O6H91_06G013500</name>
</gene>
<evidence type="ECO:0000313" key="1">
    <source>
        <dbReference type="EMBL" id="KAJ7551398.1"/>
    </source>
</evidence>
<organism evidence="1 2">
    <name type="scientific">Diphasiastrum complanatum</name>
    <name type="common">Issler's clubmoss</name>
    <name type="synonym">Lycopodium complanatum</name>
    <dbReference type="NCBI Taxonomy" id="34168"/>
    <lineage>
        <taxon>Eukaryota</taxon>
        <taxon>Viridiplantae</taxon>
        <taxon>Streptophyta</taxon>
        <taxon>Embryophyta</taxon>
        <taxon>Tracheophyta</taxon>
        <taxon>Lycopodiopsida</taxon>
        <taxon>Lycopodiales</taxon>
        <taxon>Lycopodiaceae</taxon>
        <taxon>Lycopodioideae</taxon>
        <taxon>Diphasiastrum</taxon>
    </lineage>
</organism>
<keyword evidence="2" id="KW-1185">Reference proteome</keyword>
<dbReference type="Proteomes" id="UP001162992">
    <property type="component" value="Chromosome 6"/>
</dbReference>
<proteinExistence type="predicted"/>
<dbReference type="EMBL" id="CM055097">
    <property type="protein sequence ID" value="KAJ7551398.1"/>
    <property type="molecule type" value="Genomic_DNA"/>
</dbReference>
<comment type="caution">
    <text evidence="1">The sequence shown here is derived from an EMBL/GenBank/DDBJ whole genome shotgun (WGS) entry which is preliminary data.</text>
</comment>
<accession>A0ACC2DAP8</accession>
<protein>
    <submittedName>
        <fullName evidence="1">Uncharacterized protein</fullName>
    </submittedName>
</protein>